<gene>
    <name evidence="2" type="ORF">J1C47_19410</name>
</gene>
<feature type="region of interest" description="Disordered" evidence="1">
    <location>
        <begin position="1"/>
        <end position="35"/>
    </location>
</feature>
<evidence type="ECO:0000256" key="1">
    <source>
        <dbReference type="SAM" id="MobiDB-lite"/>
    </source>
</evidence>
<sequence>MTAKAITRASLRDLAGRRGETRADAPEGPELGPEFWAKAERVEPRGKKSVHLRVDQAVYDYFKAEGPGHLTRMNAVLRAYVDAKGQG</sequence>
<reference evidence="2 3" key="1">
    <citation type="submission" date="2021-03" db="EMBL/GenBank/DDBJ databases">
        <title>Whole genome sequence of Jiella sp. MQZ13P-4.</title>
        <authorList>
            <person name="Tuo L."/>
        </authorList>
    </citation>
    <scope>NUCLEOTIDE SEQUENCE [LARGE SCALE GENOMIC DNA]</scope>
    <source>
        <strain evidence="2 3">MQZ13P-4</strain>
    </source>
</reference>
<dbReference type="Proteomes" id="UP000664288">
    <property type="component" value="Unassembled WGS sequence"/>
</dbReference>
<dbReference type="InterPro" id="IPR025528">
    <property type="entry name" value="BrnA_antitoxin"/>
</dbReference>
<accession>A0ABS3J814</accession>
<protein>
    <submittedName>
        <fullName evidence="2">BrnA antitoxin family protein</fullName>
    </submittedName>
</protein>
<name>A0ABS3J814_9HYPH</name>
<feature type="compositionally biased region" description="Basic and acidic residues" evidence="1">
    <location>
        <begin position="10"/>
        <end position="25"/>
    </location>
</feature>
<comment type="caution">
    <text evidence="2">The sequence shown here is derived from an EMBL/GenBank/DDBJ whole genome shotgun (WGS) entry which is preliminary data.</text>
</comment>
<proteinExistence type="predicted"/>
<dbReference type="RefSeq" id="WP_207352452.1">
    <property type="nucleotide sequence ID" value="NZ_JAFMPY010000026.1"/>
</dbReference>
<organism evidence="2 3">
    <name type="scientific">Jiella sonneratiae</name>
    <dbReference type="NCBI Taxonomy" id="2816856"/>
    <lineage>
        <taxon>Bacteria</taxon>
        <taxon>Pseudomonadati</taxon>
        <taxon>Pseudomonadota</taxon>
        <taxon>Alphaproteobacteria</taxon>
        <taxon>Hyphomicrobiales</taxon>
        <taxon>Aurantimonadaceae</taxon>
        <taxon>Jiella</taxon>
    </lineage>
</organism>
<evidence type="ECO:0000313" key="2">
    <source>
        <dbReference type="EMBL" id="MBO0905818.1"/>
    </source>
</evidence>
<keyword evidence="3" id="KW-1185">Reference proteome</keyword>
<dbReference type="EMBL" id="JAFMPY010000026">
    <property type="protein sequence ID" value="MBO0905818.1"/>
    <property type="molecule type" value="Genomic_DNA"/>
</dbReference>
<evidence type="ECO:0000313" key="3">
    <source>
        <dbReference type="Proteomes" id="UP000664288"/>
    </source>
</evidence>
<dbReference type="Pfam" id="PF14384">
    <property type="entry name" value="BrnA_antitoxin"/>
    <property type="match status" value="1"/>
</dbReference>